<accession>A0A0G1NPM8</accession>
<keyword evidence="5 6" id="KW-0472">Membrane</keyword>
<proteinExistence type="predicted"/>
<sequence length="132" mass="14926">MYHIINILNHSFYYTLANVLAQSVNFLMLPFYTRMVSVEQVGIIVILTSLFGFLNIIFQQGIGSAAGRFYFTFKRKLERVNYLNSLTSYLLLSGIVLVVLGVWVSKYLGDWLGIDSTLIAITIVISYLSAII</sequence>
<evidence type="ECO:0000256" key="1">
    <source>
        <dbReference type="ARBA" id="ARBA00004651"/>
    </source>
</evidence>
<evidence type="ECO:0000313" key="7">
    <source>
        <dbReference type="EMBL" id="KKU22272.1"/>
    </source>
</evidence>
<evidence type="ECO:0000256" key="6">
    <source>
        <dbReference type="SAM" id="Phobius"/>
    </source>
</evidence>
<dbReference type="PANTHER" id="PTHR30250:SF11">
    <property type="entry name" value="O-ANTIGEN TRANSPORTER-RELATED"/>
    <property type="match status" value="1"/>
</dbReference>
<dbReference type="Proteomes" id="UP000034107">
    <property type="component" value="Unassembled WGS sequence"/>
</dbReference>
<dbReference type="EMBL" id="LCLS01000004">
    <property type="protein sequence ID" value="KKU22272.1"/>
    <property type="molecule type" value="Genomic_DNA"/>
</dbReference>
<feature type="transmembrane region" description="Helical" evidence="6">
    <location>
        <begin position="83"/>
        <end position="105"/>
    </location>
</feature>
<gene>
    <name evidence="7" type="ORF">UX31_C0004G0001</name>
</gene>
<comment type="subcellular location">
    <subcellularLocation>
        <location evidence="1">Cell membrane</location>
        <topology evidence="1">Multi-pass membrane protein</topology>
    </subcellularLocation>
</comment>
<comment type="caution">
    <text evidence="7">The sequence shown here is derived from an EMBL/GenBank/DDBJ whole genome shotgun (WGS) entry which is preliminary data.</text>
</comment>
<feature type="non-terminal residue" evidence="7">
    <location>
        <position position="132"/>
    </location>
</feature>
<keyword evidence="3 6" id="KW-0812">Transmembrane</keyword>
<dbReference type="GO" id="GO:0005886">
    <property type="term" value="C:plasma membrane"/>
    <property type="evidence" value="ECO:0007669"/>
    <property type="project" value="UniProtKB-SubCell"/>
</dbReference>
<evidence type="ECO:0000256" key="3">
    <source>
        <dbReference type="ARBA" id="ARBA00022692"/>
    </source>
</evidence>
<dbReference type="Pfam" id="PF01943">
    <property type="entry name" value="Polysacc_synt"/>
    <property type="match status" value="1"/>
</dbReference>
<evidence type="ECO:0000256" key="4">
    <source>
        <dbReference type="ARBA" id="ARBA00022989"/>
    </source>
</evidence>
<organism evidence="7 8">
    <name type="scientific">Candidatus Nomurabacteria bacterium GW2011_GWA1_46_11</name>
    <dbReference type="NCBI Taxonomy" id="1618732"/>
    <lineage>
        <taxon>Bacteria</taxon>
        <taxon>Candidatus Nomuraibacteriota</taxon>
    </lineage>
</organism>
<dbReference type="InterPro" id="IPR002797">
    <property type="entry name" value="Polysacc_synth"/>
</dbReference>
<feature type="transmembrane region" description="Helical" evidence="6">
    <location>
        <begin position="111"/>
        <end position="130"/>
    </location>
</feature>
<dbReference type="PANTHER" id="PTHR30250">
    <property type="entry name" value="PST FAMILY PREDICTED COLANIC ACID TRANSPORTER"/>
    <property type="match status" value="1"/>
</dbReference>
<evidence type="ECO:0000313" key="8">
    <source>
        <dbReference type="Proteomes" id="UP000034107"/>
    </source>
</evidence>
<reference evidence="7 8" key="1">
    <citation type="journal article" date="2015" name="Nature">
        <title>rRNA introns, odd ribosomes, and small enigmatic genomes across a large radiation of phyla.</title>
        <authorList>
            <person name="Brown C.T."/>
            <person name="Hug L.A."/>
            <person name="Thomas B.C."/>
            <person name="Sharon I."/>
            <person name="Castelle C.J."/>
            <person name="Singh A."/>
            <person name="Wilkins M.J."/>
            <person name="Williams K.H."/>
            <person name="Banfield J.F."/>
        </authorList>
    </citation>
    <scope>NUCLEOTIDE SEQUENCE [LARGE SCALE GENOMIC DNA]</scope>
</reference>
<dbReference type="AlphaFoldDB" id="A0A0G1NPM8"/>
<feature type="transmembrane region" description="Helical" evidence="6">
    <location>
        <begin position="44"/>
        <end position="71"/>
    </location>
</feature>
<feature type="transmembrane region" description="Helical" evidence="6">
    <location>
        <begin position="12"/>
        <end position="32"/>
    </location>
</feature>
<protein>
    <submittedName>
        <fullName evidence="7">Membrane protein involved in the export of O-antigen and teichoic acid</fullName>
    </submittedName>
</protein>
<evidence type="ECO:0000256" key="2">
    <source>
        <dbReference type="ARBA" id="ARBA00022475"/>
    </source>
</evidence>
<keyword evidence="4 6" id="KW-1133">Transmembrane helix</keyword>
<dbReference type="InterPro" id="IPR050833">
    <property type="entry name" value="Poly_Biosynth_Transport"/>
</dbReference>
<keyword evidence="2" id="KW-1003">Cell membrane</keyword>
<name>A0A0G1NPM8_9BACT</name>
<evidence type="ECO:0000256" key="5">
    <source>
        <dbReference type="ARBA" id="ARBA00023136"/>
    </source>
</evidence>